<dbReference type="PANTHER" id="PTHR21666">
    <property type="entry name" value="PEPTIDASE-RELATED"/>
    <property type="match status" value="1"/>
</dbReference>
<name>A0A221MBQ8_9BACI</name>
<evidence type="ECO:0000313" key="4">
    <source>
        <dbReference type="EMBL" id="ASN05106.1"/>
    </source>
</evidence>
<dbReference type="Gene3D" id="2.70.70.10">
    <property type="entry name" value="Glucose Permease (Domain IIA)"/>
    <property type="match status" value="1"/>
</dbReference>
<dbReference type="OrthoDB" id="2986589at2"/>
<protein>
    <submittedName>
        <fullName evidence="4">Stage IV sporulation protein FA</fullName>
    </submittedName>
</protein>
<dbReference type="GO" id="GO:0004222">
    <property type="term" value="F:metalloendopeptidase activity"/>
    <property type="evidence" value="ECO:0007669"/>
    <property type="project" value="TreeGrafter"/>
</dbReference>
<dbReference type="EMBL" id="CP022437">
    <property type="protein sequence ID" value="ASN05106.1"/>
    <property type="molecule type" value="Genomic_DNA"/>
</dbReference>
<gene>
    <name evidence="4" type="ORF">CFK40_08820</name>
</gene>
<sequence>MNPRVNKIRKSISDRKRSRGLAGSDSTKDLSKNQFSHLQVQEEEKHGYFPIFADQKLPKRSKSKMVSGFILKGILSSILFLGTALLLQTNNDMLDDPKVVASSLLTNEFPFAKVNQWYQQTFGTPLALTPKDNANTPDDSTLALPVSGNISESFQANGEGVLISPDEASTVSVLRDGVIIFAGNDPETNKTVVVQHADGSKSTYGYLSSTNVHLYQFVENNQVIGKFVPSENSKNVYFSIEKDDAFMDPVQVIEVDDRS</sequence>
<accession>A0A221MBQ8</accession>
<dbReference type="SUPFAM" id="SSF51261">
    <property type="entry name" value="Duplicated hybrid motif"/>
    <property type="match status" value="1"/>
</dbReference>
<keyword evidence="2" id="KW-0812">Transmembrane</keyword>
<dbReference type="AlphaFoldDB" id="A0A221MBQ8"/>
<feature type="region of interest" description="Disordered" evidence="1">
    <location>
        <begin position="1"/>
        <end position="33"/>
    </location>
</feature>
<dbReference type="InterPro" id="IPR016047">
    <property type="entry name" value="M23ase_b-sheet_dom"/>
</dbReference>
<evidence type="ECO:0000259" key="3">
    <source>
        <dbReference type="Pfam" id="PF01551"/>
    </source>
</evidence>
<reference evidence="4 5" key="1">
    <citation type="journal article" date="2003" name="Int. J. Syst. Evol. Microbiol.">
        <title>Virgibacillus carmonensis sp. nov., Virgibacillus necropolis sp. nov. and Virgibacillus picturae sp. nov., three novel species isolated from deteriorated mural paintings, transfer of the species of the genus salibacillus to Virgibacillus, as Virgibacillus marismortui comb. nov. and Virgibacillus salexigens comb. nov., and emended description of the genus Virgibacillus.</title>
        <authorList>
            <person name="Heyrman J."/>
            <person name="Logan N.A."/>
            <person name="Busse H.J."/>
            <person name="Balcaen A."/>
            <person name="Lebbe L."/>
            <person name="Rodriguez-Diaz M."/>
            <person name="Swings J."/>
            <person name="De Vos P."/>
        </authorList>
    </citation>
    <scope>NUCLEOTIDE SEQUENCE [LARGE SCALE GENOMIC DNA]</scope>
    <source>
        <strain evidence="4 5">LMG 19488</strain>
    </source>
</reference>
<dbReference type="PANTHER" id="PTHR21666:SF274">
    <property type="entry name" value="STAGE IV SPORULATION PROTEIN FA"/>
    <property type="match status" value="1"/>
</dbReference>
<feature type="compositionally biased region" description="Basic residues" evidence="1">
    <location>
        <begin position="1"/>
        <end position="10"/>
    </location>
</feature>
<dbReference type="CDD" id="cd12797">
    <property type="entry name" value="M23_peptidase"/>
    <property type="match status" value="1"/>
</dbReference>
<dbReference type="Pfam" id="PF01551">
    <property type="entry name" value="Peptidase_M23"/>
    <property type="match status" value="1"/>
</dbReference>
<proteinExistence type="predicted"/>
<keyword evidence="2" id="KW-0472">Membrane</keyword>
<dbReference type="InterPro" id="IPR050570">
    <property type="entry name" value="Cell_wall_metabolism_enzyme"/>
</dbReference>
<keyword evidence="2" id="KW-1133">Transmembrane helix</keyword>
<dbReference type="InterPro" id="IPR011055">
    <property type="entry name" value="Dup_hybrid_motif"/>
</dbReference>
<evidence type="ECO:0000256" key="1">
    <source>
        <dbReference type="SAM" id="MobiDB-lite"/>
    </source>
</evidence>
<evidence type="ECO:0000256" key="2">
    <source>
        <dbReference type="SAM" id="Phobius"/>
    </source>
</evidence>
<organism evidence="4 5">
    <name type="scientific">Virgibacillus necropolis</name>
    <dbReference type="NCBI Taxonomy" id="163877"/>
    <lineage>
        <taxon>Bacteria</taxon>
        <taxon>Bacillati</taxon>
        <taxon>Bacillota</taxon>
        <taxon>Bacilli</taxon>
        <taxon>Bacillales</taxon>
        <taxon>Bacillaceae</taxon>
        <taxon>Virgibacillus</taxon>
    </lineage>
</organism>
<dbReference type="RefSeq" id="WP_089531957.1">
    <property type="nucleotide sequence ID" value="NZ_CP022437.1"/>
</dbReference>
<evidence type="ECO:0000313" key="5">
    <source>
        <dbReference type="Proteomes" id="UP000204391"/>
    </source>
</evidence>
<feature type="domain" description="M23ase beta-sheet core" evidence="3">
    <location>
        <begin position="159"/>
        <end position="249"/>
    </location>
</feature>
<keyword evidence="5" id="KW-1185">Reference proteome</keyword>
<dbReference type="KEGG" id="vne:CFK40_08820"/>
<dbReference type="Proteomes" id="UP000204391">
    <property type="component" value="Chromosome"/>
</dbReference>
<feature type="transmembrane region" description="Helical" evidence="2">
    <location>
        <begin position="69"/>
        <end position="87"/>
    </location>
</feature>